<feature type="compositionally biased region" description="Pro residues" evidence="1">
    <location>
        <begin position="681"/>
        <end position="700"/>
    </location>
</feature>
<feature type="region of interest" description="Disordered" evidence="1">
    <location>
        <begin position="335"/>
        <end position="409"/>
    </location>
</feature>
<evidence type="ECO:0000256" key="1">
    <source>
        <dbReference type="SAM" id="MobiDB-lite"/>
    </source>
</evidence>
<feature type="compositionally biased region" description="Low complexity" evidence="1">
    <location>
        <begin position="454"/>
        <end position="478"/>
    </location>
</feature>
<dbReference type="GO" id="GO:0030154">
    <property type="term" value="P:cell differentiation"/>
    <property type="evidence" value="ECO:0007669"/>
    <property type="project" value="TreeGrafter"/>
</dbReference>
<feature type="compositionally biased region" description="Polar residues" evidence="1">
    <location>
        <begin position="777"/>
        <end position="786"/>
    </location>
</feature>
<feature type="region of interest" description="Disordered" evidence="1">
    <location>
        <begin position="670"/>
        <end position="787"/>
    </location>
</feature>
<name>A0AAD7SND9_9TELE</name>
<accession>A0AAD7SND9</accession>
<feature type="compositionally biased region" description="Low complexity" evidence="1">
    <location>
        <begin position="701"/>
        <end position="723"/>
    </location>
</feature>
<feature type="region of interest" description="Disordered" evidence="1">
    <location>
        <begin position="266"/>
        <end position="311"/>
    </location>
</feature>
<feature type="region of interest" description="Disordered" evidence="1">
    <location>
        <begin position="136"/>
        <end position="169"/>
    </location>
</feature>
<dbReference type="InterPro" id="IPR024845">
    <property type="entry name" value="NHS-like"/>
</dbReference>
<proteinExistence type="predicted"/>
<feature type="region of interest" description="Disordered" evidence="1">
    <location>
        <begin position="454"/>
        <end position="583"/>
    </location>
</feature>
<dbReference type="Proteomes" id="UP001221898">
    <property type="component" value="Unassembled WGS sequence"/>
</dbReference>
<dbReference type="PANTHER" id="PTHR23039">
    <property type="entry name" value="NANCE-HORAN SYNDROME PROTEIN"/>
    <property type="match status" value="1"/>
</dbReference>
<keyword evidence="3" id="KW-1185">Reference proteome</keyword>
<feature type="compositionally biased region" description="Low complexity" evidence="1">
    <location>
        <begin position="281"/>
        <end position="303"/>
    </location>
</feature>
<dbReference type="EMBL" id="JAINUG010000046">
    <property type="protein sequence ID" value="KAJ8405830.1"/>
    <property type="molecule type" value="Genomic_DNA"/>
</dbReference>
<organism evidence="2 3">
    <name type="scientific">Aldrovandia affinis</name>
    <dbReference type="NCBI Taxonomy" id="143900"/>
    <lineage>
        <taxon>Eukaryota</taxon>
        <taxon>Metazoa</taxon>
        <taxon>Chordata</taxon>
        <taxon>Craniata</taxon>
        <taxon>Vertebrata</taxon>
        <taxon>Euteleostomi</taxon>
        <taxon>Actinopterygii</taxon>
        <taxon>Neopterygii</taxon>
        <taxon>Teleostei</taxon>
        <taxon>Notacanthiformes</taxon>
        <taxon>Halosauridae</taxon>
        <taxon>Aldrovandia</taxon>
    </lineage>
</organism>
<feature type="region of interest" description="Disordered" evidence="1">
    <location>
        <begin position="910"/>
        <end position="933"/>
    </location>
</feature>
<feature type="compositionally biased region" description="Basic and acidic residues" evidence="1">
    <location>
        <begin position="764"/>
        <end position="776"/>
    </location>
</feature>
<evidence type="ECO:0008006" key="4">
    <source>
        <dbReference type="Google" id="ProtNLM"/>
    </source>
</evidence>
<dbReference type="Pfam" id="PF15273">
    <property type="entry name" value="NHS"/>
    <property type="match status" value="3"/>
</dbReference>
<feature type="compositionally biased region" description="Basic and acidic residues" evidence="1">
    <location>
        <begin position="565"/>
        <end position="583"/>
    </location>
</feature>
<feature type="compositionally biased region" description="Polar residues" evidence="1">
    <location>
        <begin position="479"/>
        <end position="493"/>
    </location>
</feature>
<feature type="region of interest" description="Disordered" evidence="1">
    <location>
        <begin position="194"/>
        <end position="230"/>
    </location>
</feature>
<feature type="region of interest" description="Disordered" evidence="1">
    <location>
        <begin position="595"/>
        <end position="618"/>
    </location>
</feature>
<gene>
    <name evidence="2" type="ORF">AAFF_G00312670</name>
</gene>
<sequence>MVSCLSPWTQWSFRGFSRRAWLVWHAEHINDDAVQPVTVRAEHRTHGRFPQVPRRVPQTDRYASRLHTGTTNLDSESKRTGHFQSSWQQHVNVLGSWSRPECVQDLHGDAQLNLQRLLQEFGEHLYDQAAVEHSLTQPCSPGLEGQSQSQVHHSSPDHPRLGPPVPEKPRWLLRPVTPTHLVLTGEGGLIQGASQPRVLTLSSESTSRLPLRNTHDDLAQRDPQPPRSGLEMMENMTLMCSSWNGPRGSTFCPTWDDTFGPYLLDSGPVATANPHPTQRASQGPSVSSGSPSSSFTSLSIETSARTQSGVVAVGSGEGRSLRADGIQYRQCPLSTPAVSDSFPPADGVCEGRTLSYQSSGSEDGGRPAIPPDGQTRERSRSISLRKLKKKPLPPARSVSLGKSQAGETPAKVYVRPKSLCLPRDLQSSLPPDIILSARQCPNLSDMPLSRAGIAAASGSSLPSQSQSSEPHRSSSSSSTAMGTTTIELPNTHGSSESLPSPSPSPSSSSQNSSQLSPQSKLLPLKPPRLMSPSSGYSSLSDTPTPTVPTSLVMGPSPLGCRMRPKVPERKSSLTPASERERAARARLSCELPLMSRLDPPSVRPKPKTSRRHSDSSATVAMMLPQKLSPGQAAMPLVTETDLRSVHLRSVGRSEAEAGPEGSSLIIQEEHDQDQNHSPVRTPNPKPKPPIPAKPLLPPKRPLSLMLNPAPSADCPPTTPATPTNRSLSLGNISQVLRKPKSKKGPAPTPPSPAWALEGTQQPRVSDHPQEAEHSDPPSETCNNSRKLPSRITISCLAELDRKQIKVPPPVPRKPGIHLLPVSGVHADQPGEPSGAQAHQDSAVSIERGPGVDLQLKAPVTCAEAGMELSQEGTEEDYDDVFVSNSTSHTTEDLFTIIHRSKRKVLGRKEPLDSFGSRQSLVSPVKADEPRCGVPTRNDTFMALLQKRNGRPGPSARLSATELLQSTKPLARRATDGLLPDSESVSCPKAPQQH</sequence>
<comment type="caution">
    <text evidence="2">The sequence shown here is derived from an EMBL/GenBank/DDBJ whole genome shotgun (WGS) entry which is preliminary data.</text>
</comment>
<evidence type="ECO:0000313" key="3">
    <source>
        <dbReference type="Proteomes" id="UP001221898"/>
    </source>
</evidence>
<evidence type="ECO:0000313" key="2">
    <source>
        <dbReference type="EMBL" id="KAJ8405830.1"/>
    </source>
</evidence>
<feature type="compositionally biased region" description="Polar residues" evidence="1">
    <location>
        <begin position="724"/>
        <end position="734"/>
    </location>
</feature>
<reference evidence="2" key="1">
    <citation type="journal article" date="2023" name="Science">
        <title>Genome structures resolve the early diversification of teleost fishes.</title>
        <authorList>
            <person name="Parey E."/>
            <person name="Louis A."/>
            <person name="Montfort J."/>
            <person name="Bouchez O."/>
            <person name="Roques C."/>
            <person name="Iampietro C."/>
            <person name="Lluch J."/>
            <person name="Castinel A."/>
            <person name="Donnadieu C."/>
            <person name="Desvignes T."/>
            <person name="Floi Bucao C."/>
            <person name="Jouanno E."/>
            <person name="Wen M."/>
            <person name="Mejri S."/>
            <person name="Dirks R."/>
            <person name="Jansen H."/>
            <person name="Henkel C."/>
            <person name="Chen W.J."/>
            <person name="Zahm M."/>
            <person name="Cabau C."/>
            <person name="Klopp C."/>
            <person name="Thompson A.W."/>
            <person name="Robinson-Rechavi M."/>
            <person name="Braasch I."/>
            <person name="Lecointre G."/>
            <person name="Bobe J."/>
            <person name="Postlethwait J.H."/>
            <person name="Berthelot C."/>
            <person name="Roest Crollius H."/>
            <person name="Guiguen Y."/>
        </authorList>
    </citation>
    <scope>NUCLEOTIDE SEQUENCE</scope>
    <source>
        <strain evidence="2">NC1722</strain>
    </source>
</reference>
<protein>
    <recommendedName>
        <fullName evidence="4">NHS-like protein 2</fullName>
    </recommendedName>
</protein>
<dbReference type="AlphaFoldDB" id="A0AAD7SND9"/>
<feature type="compositionally biased region" description="Polar residues" evidence="1">
    <location>
        <begin position="136"/>
        <end position="153"/>
    </location>
</feature>
<feature type="compositionally biased region" description="Low complexity" evidence="1">
    <location>
        <begin position="494"/>
        <end position="540"/>
    </location>
</feature>
<feature type="region of interest" description="Disordered" evidence="1">
    <location>
        <begin position="822"/>
        <end position="841"/>
    </location>
</feature>
<dbReference type="PANTHER" id="PTHR23039:SF2">
    <property type="entry name" value="NHS-LIKE PROTEIN 2"/>
    <property type="match status" value="1"/>
</dbReference>
<feature type="region of interest" description="Disordered" evidence="1">
    <location>
        <begin position="946"/>
        <end position="993"/>
    </location>
</feature>